<name>A0A1H4M4E1_9BACT</name>
<dbReference type="Gene3D" id="2.40.170.20">
    <property type="entry name" value="TonB-dependent receptor, beta-barrel domain"/>
    <property type="match status" value="1"/>
</dbReference>
<dbReference type="Pfam" id="PF25183">
    <property type="entry name" value="OMP_b-brl_4"/>
    <property type="match status" value="1"/>
</dbReference>
<keyword evidence="6" id="KW-0645">Protease</keyword>
<dbReference type="InterPro" id="IPR057601">
    <property type="entry name" value="Oar-like_b-barrel"/>
</dbReference>
<evidence type="ECO:0000256" key="4">
    <source>
        <dbReference type="SAM" id="SignalP"/>
    </source>
</evidence>
<evidence type="ECO:0000313" key="6">
    <source>
        <dbReference type="EMBL" id="SEB77919.1"/>
    </source>
</evidence>
<keyword evidence="4" id="KW-0732">Signal</keyword>
<dbReference type="Gene3D" id="2.60.40.1120">
    <property type="entry name" value="Carboxypeptidase-like, regulatory domain"/>
    <property type="match status" value="1"/>
</dbReference>
<feature type="signal peptide" evidence="4">
    <location>
        <begin position="1"/>
        <end position="21"/>
    </location>
</feature>
<dbReference type="RefSeq" id="WP_074653482.1">
    <property type="nucleotide sequence ID" value="NZ_FNSD01000001.1"/>
</dbReference>
<dbReference type="OrthoDB" id="97893at2"/>
<dbReference type="InterPro" id="IPR008969">
    <property type="entry name" value="CarboxyPept-like_regulatory"/>
</dbReference>
<evidence type="ECO:0000256" key="3">
    <source>
        <dbReference type="ARBA" id="ARBA00023237"/>
    </source>
</evidence>
<dbReference type="InterPro" id="IPR036942">
    <property type="entry name" value="Beta-barrel_TonB_sf"/>
</dbReference>
<dbReference type="GO" id="GO:0004180">
    <property type="term" value="F:carboxypeptidase activity"/>
    <property type="evidence" value="ECO:0007669"/>
    <property type="project" value="UniProtKB-KW"/>
</dbReference>
<dbReference type="GO" id="GO:0009279">
    <property type="term" value="C:cell outer membrane"/>
    <property type="evidence" value="ECO:0007669"/>
    <property type="project" value="UniProtKB-SubCell"/>
</dbReference>
<evidence type="ECO:0000256" key="2">
    <source>
        <dbReference type="ARBA" id="ARBA00023136"/>
    </source>
</evidence>
<organism evidence="6 7">
    <name type="scientific">Terriglobus roseus</name>
    <dbReference type="NCBI Taxonomy" id="392734"/>
    <lineage>
        <taxon>Bacteria</taxon>
        <taxon>Pseudomonadati</taxon>
        <taxon>Acidobacteriota</taxon>
        <taxon>Terriglobia</taxon>
        <taxon>Terriglobales</taxon>
        <taxon>Acidobacteriaceae</taxon>
        <taxon>Terriglobus</taxon>
    </lineage>
</organism>
<evidence type="ECO:0000313" key="7">
    <source>
        <dbReference type="Proteomes" id="UP000182409"/>
    </source>
</evidence>
<dbReference type="Pfam" id="PF13620">
    <property type="entry name" value="CarboxypepD_reg"/>
    <property type="match status" value="1"/>
</dbReference>
<accession>A0A1H4M4E1</accession>
<keyword evidence="6" id="KW-0378">Hydrolase</keyword>
<dbReference type="AlphaFoldDB" id="A0A1H4M4E1"/>
<evidence type="ECO:0000259" key="5">
    <source>
        <dbReference type="Pfam" id="PF25183"/>
    </source>
</evidence>
<feature type="domain" description="TonB-dependent transporter Oar-like beta-barrel" evidence="5">
    <location>
        <begin position="241"/>
        <end position="1083"/>
    </location>
</feature>
<evidence type="ECO:0000256" key="1">
    <source>
        <dbReference type="ARBA" id="ARBA00004442"/>
    </source>
</evidence>
<keyword evidence="6" id="KW-0121">Carboxypeptidase</keyword>
<dbReference type="EMBL" id="FNSD01000001">
    <property type="protein sequence ID" value="SEB77919.1"/>
    <property type="molecule type" value="Genomic_DNA"/>
</dbReference>
<proteinExistence type="predicted"/>
<dbReference type="Proteomes" id="UP000182409">
    <property type="component" value="Unassembled WGS sequence"/>
</dbReference>
<reference evidence="6 7" key="1">
    <citation type="submission" date="2016-10" db="EMBL/GenBank/DDBJ databases">
        <authorList>
            <person name="de Groot N.N."/>
        </authorList>
    </citation>
    <scope>NUCLEOTIDE SEQUENCE [LARGE SCALE GENOMIC DNA]</scope>
    <source>
        <strain evidence="6 7">AB35.6</strain>
    </source>
</reference>
<dbReference type="SUPFAM" id="SSF56935">
    <property type="entry name" value="Porins"/>
    <property type="match status" value="1"/>
</dbReference>
<gene>
    <name evidence="6" type="ORF">SAMN05443244_1817</name>
</gene>
<sequence>MRTRTLFPLAAVAVLASAAYGQVTNTSAVGVVTDASGAAVAKASVVLLDVDRNQTYTATANEQGEFRINLLPSGHYQLTVTAAGFKTQVQKDITLFAGVASTLDTKLQMGAASEQVDVIAGSATVNTASAEIGTTIERRQITELPLVDRNPYTLLDITPGVQSNANSIVLGFPEQRTKINGGVDAGTGSVNYYLDGATNMTALRNTGNIVPNPDATQEFRVQTSGYGADQGRFSSGVINVVTRSGTNAFHGSLFEFFRNDALKARDWGSSALPKAPLNRNQFGAAVGGPIRKDRTFFFGSYAGLRQTSSNFLTGAGVPTAAERNGDFSADPIAQRPIDPVTGTFFTCNGVSGVICANRQDAVARRVIDQYLPQANVGTNQWKGYFPTQYTTDEFLAKVDQTLSERNKVMVEYFNTSGNTSQQSGSPNIPWSTINYQWRQQNAIVSLTTVATPNIVNQVWLAYTRNLAGRLNTPETSLGDLGSTYTIQGPKALPAIAVTGFFSLAEGIAGPKAGTNFYSVRDLITYTRAKHSLRMGGEFALDKDIQVATQPNYGTFTFNSTITAGSTVAPGTTGPAVKYAGNALASFIIGSPASIVQASPTYGYTNSFNTAFFVQDDYRATRQLTLNMGVRWDIQTPPTDPQNKNTTYVPGAKSIVYPNAPVGQLFPGDPGITRGIVAVKYGHVSPRFGFAFDPSGRGTTSIRGSFGMYFGSVSGNEWNIPQNYQPFALSYSYPNAGVITGATLANPYRTNTTGNIANPFPFSFGFVTGAAASGIGQNFKWPYTYQTNFSIQQQVTKSLGVQVAYVGSLGKHLPYGPDVNAPRPNATATTTAANVLSRRPNPIYGPVNLIDSTQSAYYDSLQVEVRQRLGSSLSVNGYYTWSKTIDTVDLGSTTSFSGAQDNYNLAAERGRASDDFRHMASVAIVWKPTVYRGDRRLLRSVLNEWQVSTISKFHSGTPYTILNGLDANLDGSTTGDRAQLVGDFHLANRSINQWFNTAAFQQNAATTGVAIDGNSSRNMMTGPFYKDVDLSLMRQFPLFRESSLQIRADGTNALNLTSYNTPGVTVGAASFGKITGAGTTRILQLGAKLIF</sequence>
<feature type="chain" id="PRO_5010179805" evidence="4">
    <location>
        <begin position="22"/>
        <end position="1090"/>
    </location>
</feature>
<comment type="subcellular location">
    <subcellularLocation>
        <location evidence="1">Cell outer membrane</location>
    </subcellularLocation>
</comment>
<keyword evidence="3" id="KW-0998">Cell outer membrane</keyword>
<dbReference type="SUPFAM" id="SSF49464">
    <property type="entry name" value="Carboxypeptidase regulatory domain-like"/>
    <property type="match status" value="1"/>
</dbReference>
<keyword evidence="2" id="KW-0472">Membrane</keyword>
<protein>
    <submittedName>
        <fullName evidence="6">Carboxypeptidase regulatory-like domain-containing protein</fullName>
    </submittedName>
</protein>